<dbReference type="EMBL" id="JACHEO010000008">
    <property type="protein sequence ID" value="MBB5348042.1"/>
    <property type="molecule type" value="Genomic_DNA"/>
</dbReference>
<feature type="domain" description="Radical SAM core" evidence="6">
    <location>
        <begin position="18"/>
        <end position="295"/>
    </location>
</feature>
<name>A0A840UQH6_9BACT</name>
<dbReference type="SMART" id="SM00729">
    <property type="entry name" value="Elp3"/>
    <property type="match status" value="1"/>
</dbReference>
<comment type="cofactor">
    <cofactor evidence="1">
        <name>[4Fe-4S] cluster</name>
        <dbReference type="ChEBI" id="CHEBI:49883"/>
    </cofactor>
</comment>
<dbReference type="InterPro" id="IPR051198">
    <property type="entry name" value="BchE-like"/>
</dbReference>
<evidence type="ECO:0000259" key="6">
    <source>
        <dbReference type="PROSITE" id="PS51918"/>
    </source>
</evidence>
<evidence type="ECO:0000313" key="8">
    <source>
        <dbReference type="Proteomes" id="UP000539642"/>
    </source>
</evidence>
<dbReference type="Proteomes" id="UP000539642">
    <property type="component" value="Unassembled WGS sequence"/>
</dbReference>
<gene>
    <name evidence="7" type="ORF">HNQ81_001773</name>
</gene>
<keyword evidence="8" id="KW-1185">Reference proteome</keyword>
<accession>A0A840UQH6</accession>
<keyword evidence="4" id="KW-0408">Iron</keyword>
<dbReference type="PANTHER" id="PTHR43409:SF4">
    <property type="entry name" value="RADICAL SAM SUPERFAMILY PROTEIN"/>
    <property type="match status" value="1"/>
</dbReference>
<evidence type="ECO:0000256" key="5">
    <source>
        <dbReference type="ARBA" id="ARBA00023014"/>
    </source>
</evidence>
<dbReference type="InterPro" id="IPR013785">
    <property type="entry name" value="Aldolase_TIM"/>
</dbReference>
<dbReference type="InterPro" id="IPR006638">
    <property type="entry name" value="Elp3/MiaA/NifB-like_rSAM"/>
</dbReference>
<dbReference type="SFLD" id="SFLDS00029">
    <property type="entry name" value="Radical_SAM"/>
    <property type="match status" value="1"/>
</dbReference>
<sequence length="351" mass="39196">MTTNDYHFETGIYRPPSEGGSSSLLVRFTRNCPWNQCTFCSMYKTEKFQLRSLEEIKADIDAMAALAGDLVAESIRLGHNGRITGEAIRALFGRVPGLIDHQGAHMLIEWLLSGGRTAFLQDGNSLIMPPGDLIQALTYLKSTLPSITRITTYARARTLAQRSPEDLQAIRAAGLDRLHLGMESGDDELLKQVKKGVDAEGLILGGRKAIAAGFQVSEYWMPGLGGRDLSEQHARNTARALNAINPHYIRSRPFRPLPGTPMYDQYRAGTLTLQTPEDQLREIELMVSALDVTSKVCFDHVGNSWRAPDGDLVFSHDYEGYQFPEEKDKVLERIRLGLSFGRQTGRFPVRW</sequence>
<dbReference type="GO" id="GO:0003824">
    <property type="term" value="F:catalytic activity"/>
    <property type="evidence" value="ECO:0007669"/>
    <property type="project" value="InterPro"/>
</dbReference>
<keyword evidence="5" id="KW-0411">Iron-sulfur</keyword>
<dbReference type="InterPro" id="IPR007197">
    <property type="entry name" value="rSAM"/>
</dbReference>
<dbReference type="GO" id="GO:0046872">
    <property type="term" value="F:metal ion binding"/>
    <property type="evidence" value="ECO:0007669"/>
    <property type="project" value="UniProtKB-KW"/>
</dbReference>
<proteinExistence type="predicted"/>
<dbReference type="SFLD" id="SFLDG01095">
    <property type="entry name" value="Uncharacterised_Radical_SAM_Su"/>
    <property type="match status" value="1"/>
</dbReference>
<dbReference type="PROSITE" id="PS51918">
    <property type="entry name" value="RADICAL_SAM"/>
    <property type="match status" value="1"/>
</dbReference>
<keyword evidence="2" id="KW-0949">S-adenosyl-L-methionine</keyword>
<evidence type="ECO:0000256" key="4">
    <source>
        <dbReference type="ARBA" id="ARBA00023004"/>
    </source>
</evidence>
<dbReference type="PANTHER" id="PTHR43409">
    <property type="entry name" value="ANAEROBIC MAGNESIUM-PROTOPORPHYRIN IX MONOMETHYL ESTER CYCLASE-RELATED"/>
    <property type="match status" value="1"/>
</dbReference>
<organism evidence="7 8">
    <name type="scientific">Desulfoprunum benzoelyticum</name>
    <dbReference type="NCBI Taxonomy" id="1506996"/>
    <lineage>
        <taxon>Bacteria</taxon>
        <taxon>Pseudomonadati</taxon>
        <taxon>Thermodesulfobacteriota</taxon>
        <taxon>Desulfobulbia</taxon>
        <taxon>Desulfobulbales</taxon>
        <taxon>Desulfobulbaceae</taxon>
        <taxon>Desulfoprunum</taxon>
    </lineage>
</organism>
<evidence type="ECO:0000313" key="7">
    <source>
        <dbReference type="EMBL" id="MBB5348042.1"/>
    </source>
</evidence>
<dbReference type="GO" id="GO:0051536">
    <property type="term" value="F:iron-sulfur cluster binding"/>
    <property type="evidence" value="ECO:0007669"/>
    <property type="project" value="UniProtKB-KW"/>
</dbReference>
<dbReference type="InterPro" id="IPR058240">
    <property type="entry name" value="rSAM_sf"/>
</dbReference>
<evidence type="ECO:0000256" key="3">
    <source>
        <dbReference type="ARBA" id="ARBA00022723"/>
    </source>
</evidence>
<dbReference type="Pfam" id="PF04055">
    <property type="entry name" value="Radical_SAM"/>
    <property type="match status" value="1"/>
</dbReference>
<dbReference type="SUPFAM" id="SSF102114">
    <property type="entry name" value="Radical SAM enzymes"/>
    <property type="match status" value="2"/>
</dbReference>
<protein>
    <submittedName>
        <fullName evidence="7">Radical SAM superfamily enzyme YgiQ (UPF0313 family)</fullName>
    </submittedName>
</protein>
<dbReference type="CDD" id="cd01335">
    <property type="entry name" value="Radical_SAM"/>
    <property type="match status" value="1"/>
</dbReference>
<comment type="caution">
    <text evidence="7">The sequence shown here is derived from an EMBL/GenBank/DDBJ whole genome shotgun (WGS) entry which is preliminary data.</text>
</comment>
<keyword evidence="3" id="KW-0479">Metal-binding</keyword>
<dbReference type="RefSeq" id="WP_183350392.1">
    <property type="nucleotide sequence ID" value="NZ_JACHEO010000008.1"/>
</dbReference>
<dbReference type="AlphaFoldDB" id="A0A840UQH6"/>
<evidence type="ECO:0000256" key="2">
    <source>
        <dbReference type="ARBA" id="ARBA00022691"/>
    </source>
</evidence>
<dbReference type="Gene3D" id="3.20.20.70">
    <property type="entry name" value="Aldolase class I"/>
    <property type="match status" value="1"/>
</dbReference>
<evidence type="ECO:0000256" key="1">
    <source>
        <dbReference type="ARBA" id="ARBA00001966"/>
    </source>
</evidence>
<reference evidence="7 8" key="1">
    <citation type="submission" date="2020-08" db="EMBL/GenBank/DDBJ databases">
        <title>Genomic Encyclopedia of Type Strains, Phase IV (KMG-IV): sequencing the most valuable type-strain genomes for metagenomic binning, comparative biology and taxonomic classification.</title>
        <authorList>
            <person name="Goeker M."/>
        </authorList>
    </citation>
    <scope>NUCLEOTIDE SEQUENCE [LARGE SCALE GENOMIC DNA]</scope>
    <source>
        <strain evidence="7 8">DSM 28570</strain>
    </source>
</reference>